<accession>A0A5R9BZB5</accession>
<keyword evidence="4" id="KW-1003">Cell membrane</keyword>
<evidence type="ECO:0000256" key="6">
    <source>
        <dbReference type="ARBA" id="ARBA00022989"/>
    </source>
</evidence>
<proteinExistence type="inferred from homology"/>
<dbReference type="PANTHER" id="PTHR36838">
    <property type="entry name" value="AUXIN EFFLUX CARRIER FAMILY PROTEIN"/>
    <property type="match status" value="1"/>
</dbReference>
<feature type="transmembrane region" description="Helical" evidence="8">
    <location>
        <begin position="167"/>
        <end position="184"/>
    </location>
</feature>
<gene>
    <name evidence="9" type="ORF">FEZ51_00865</name>
</gene>
<evidence type="ECO:0000256" key="8">
    <source>
        <dbReference type="SAM" id="Phobius"/>
    </source>
</evidence>
<dbReference type="GO" id="GO:0055085">
    <property type="term" value="P:transmembrane transport"/>
    <property type="evidence" value="ECO:0007669"/>
    <property type="project" value="InterPro"/>
</dbReference>
<dbReference type="InterPro" id="IPR004776">
    <property type="entry name" value="Mem_transp_PIN-like"/>
</dbReference>
<evidence type="ECO:0000256" key="4">
    <source>
        <dbReference type="ARBA" id="ARBA00022475"/>
    </source>
</evidence>
<comment type="similarity">
    <text evidence="2">Belongs to the auxin efflux carrier (TC 2.A.69) family.</text>
</comment>
<feature type="transmembrane region" description="Helical" evidence="8">
    <location>
        <begin position="6"/>
        <end position="23"/>
    </location>
</feature>
<feature type="transmembrane region" description="Helical" evidence="8">
    <location>
        <begin position="35"/>
        <end position="54"/>
    </location>
</feature>
<name>A0A5R9BZB5_9LACO</name>
<protein>
    <submittedName>
        <fullName evidence="9">AEC family transporter</fullName>
    </submittedName>
</protein>
<dbReference type="Pfam" id="PF03547">
    <property type="entry name" value="Mem_trans"/>
    <property type="match status" value="1"/>
</dbReference>
<evidence type="ECO:0000256" key="7">
    <source>
        <dbReference type="ARBA" id="ARBA00023136"/>
    </source>
</evidence>
<dbReference type="OrthoDB" id="9798064at2"/>
<dbReference type="Gene3D" id="1.20.1530.20">
    <property type="match status" value="1"/>
</dbReference>
<organism evidence="9 10">
    <name type="scientific">Pediococcus stilesii</name>
    <dbReference type="NCBI Taxonomy" id="331679"/>
    <lineage>
        <taxon>Bacteria</taxon>
        <taxon>Bacillati</taxon>
        <taxon>Bacillota</taxon>
        <taxon>Bacilli</taxon>
        <taxon>Lactobacillales</taxon>
        <taxon>Lactobacillaceae</taxon>
        <taxon>Pediococcus</taxon>
    </lineage>
</organism>
<keyword evidence="5 8" id="KW-0812">Transmembrane</keyword>
<evidence type="ECO:0000256" key="2">
    <source>
        <dbReference type="ARBA" id="ARBA00010145"/>
    </source>
</evidence>
<dbReference type="EMBL" id="VBTH01000001">
    <property type="protein sequence ID" value="TLQ05763.1"/>
    <property type="molecule type" value="Genomic_DNA"/>
</dbReference>
<feature type="transmembrane region" description="Helical" evidence="8">
    <location>
        <begin position="99"/>
        <end position="120"/>
    </location>
</feature>
<keyword evidence="3" id="KW-0813">Transport</keyword>
<keyword evidence="7 8" id="KW-0472">Membrane</keyword>
<evidence type="ECO:0000313" key="9">
    <source>
        <dbReference type="EMBL" id="TLQ05763.1"/>
    </source>
</evidence>
<dbReference type="Proteomes" id="UP000305541">
    <property type="component" value="Unassembled WGS sequence"/>
</dbReference>
<dbReference type="RefSeq" id="WP_138473635.1">
    <property type="nucleotide sequence ID" value="NZ_VBTH01000001.1"/>
</dbReference>
<evidence type="ECO:0000256" key="5">
    <source>
        <dbReference type="ARBA" id="ARBA00022692"/>
    </source>
</evidence>
<dbReference type="AlphaFoldDB" id="A0A5R9BZB5"/>
<sequence length="313" mass="35033">MLLQSIQGVLVIIVMVAVGYYIASLHWFTESSKKLIAKLVTQVALPPYMIVSITKDFTKDELARLLPNLWYPVLSMLILMGISWLVAHFIKVDQSRRGLFMSMFFNSNTVFVGLPINLAIFGEKSLPYVLVYYMANTTIFWTLGVYYIQRDSSDNIKMSITDAIKKIFSAPLLGFMLGIVLIVLDIKLPTFLMSSFSYLGGLTIPLSMLFIGVSVYDAGLKNMRFQKDNLGVLSGRFIFAPILMALLVLPSSMPTIMKEVFILQSCMPVMTNAPVVAKLYDADADFASIMVTETTLLSLVMVPIMMMVLTKLF</sequence>
<keyword evidence="6 8" id="KW-1133">Transmembrane helix</keyword>
<evidence type="ECO:0000256" key="3">
    <source>
        <dbReference type="ARBA" id="ARBA00022448"/>
    </source>
</evidence>
<evidence type="ECO:0000313" key="10">
    <source>
        <dbReference type="Proteomes" id="UP000305541"/>
    </source>
</evidence>
<comment type="caution">
    <text evidence="9">The sequence shown here is derived from an EMBL/GenBank/DDBJ whole genome shotgun (WGS) entry which is preliminary data.</text>
</comment>
<dbReference type="GO" id="GO:0005886">
    <property type="term" value="C:plasma membrane"/>
    <property type="evidence" value="ECO:0007669"/>
    <property type="project" value="UniProtKB-SubCell"/>
</dbReference>
<feature type="transmembrane region" description="Helical" evidence="8">
    <location>
        <begin position="230"/>
        <end position="249"/>
    </location>
</feature>
<feature type="transmembrane region" description="Helical" evidence="8">
    <location>
        <begin position="69"/>
        <end position="87"/>
    </location>
</feature>
<feature type="transmembrane region" description="Helical" evidence="8">
    <location>
        <begin position="286"/>
        <end position="309"/>
    </location>
</feature>
<feature type="transmembrane region" description="Helical" evidence="8">
    <location>
        <begin position="196"/>
        <end position="218"/>
    </location>
</feature>
<dbReference type="PANTHER" id="PTHR36838:SF1">
    <property type="entry name" value="SLR1864 PROTEIN"/>
    <property type="match status" value="1"/>
</dbReference>
<feature type="transmembrane region" description="Helical" evidence="8">
    <location>
        <begin position="126"/>
        <end position="147"/>
    </location>
</feature>
<comment type="subcellular location">
    <subcellularLocation>
        <location evidence="1">Cell membrane</location>
        <topology evidence="1">Multi-pass membrane protein</topology>
    </subcellularLocation>
</comment>
<reference evidence="9 10" key="1">
    <citation type="submission" date="2019-05" db="EMBL/GenBank/DDBJ databases">
        <title>The metagenome of a microbial culture collection derived from dairy environment covers the genomic content of the human microbiome.</title>
        <authorList>
            <person name="Roder T."/>
            <person name="Wuthrich D."/>
            <person name="Sattari Z."/>
            <person name="Von Ah U."/>
            <person name="Bar C."/>
            <person name="Ronchi F."/>
            <person name="Macpherson A.J."/>
            <person name="Ganal-Vonarburg S.C."/>
            <person name="Bruggmann R."/>
            <person name="Vergeres G."/>
        </authorList>
    </citation>
    <scope>NUCLEOTIDE SEQUENCE [LARGE SCALE GENOMIC DNA]</scope>
    <source>
        <strain evidence="9 10">FAM 18815</strain>
    </source>
</reference>
<evidence type="ECO:0000256" key="1">
    <source>
        <dbReference type="ARBA" id="ARBA00004651"/>
    </source>
</evidence>
<dbReference type="InterPro" id="IPR038770">
    <property type="entry name" value="Na+/solute_symporter_sf"/>
</dbReference>